<dbReference type="Proteomes" id="UP000276634">
    <property type="component" value="Unassembled WGS sequence"/>
</dbReference>
<dbReference type="AlphaFoldDB" id="A0A3N1YAM5"/>
<reference evidence="3 4" key="1">
    <citation type="submission" date="2018-11" db="EMBL/GenBank/DDBJ databases">
        <title>Genomic Encyclopedia of Type Strains, Phase IV (KMG-IV): sequencing the most valuable type-strain genomes for metagenomic binning, comparative biology and taxonomic classification.</title>
        <authorList>
            <person name="Goeker M."/>
        </authorList>
    </citation>
    <scope>NUCLEOTIDE SEQUENCE [LARGE SCALE GENOMIC DNA]</scope>
    <source>
        <strain evidence="3 4">DSM 100275</strain>
    </source>
</reference>
<accession>A0A3N1YAM5</accession>
<dbReference type="GO" id="GO:0005829">
    <property type="term" value="C:cytosol"/>
    <property type="evidence" value="ECO:0007669"/>
    <property type="project" value="TreeGrafter"/>
</dbReference>
<dbReference type="Gene3D" id="3.30.70.260">
    <property type="match status" value="1"/>
</dbReference>
<dbReference type="EMBL" id="RJVI01000001">
    <property type="protein sequence ID" value="ROR34682.1"/>
    <property type="molecule type" value="Genomic_DNA"/>
</dbReference>
<gene>
    <name evidence="3" type="ORF">EDC57_0583</name>
</gene>
<comment type="caution">
    <text evidence="3">The sequence shown here is derived from an EMBL/GenBank/DDBJ whole genome shotgun (WGS) entry which is preliminary data.</text>
</comment>
<keyword evidence="4" id="KW-1185">Reference proteome</keyword>
<comment type="similarity">
    <text evidence="1 2">Belongs to the UPF0250 family.</text>
</comment>
<dbReference type="PANTHER" id="PTHR38036:SF1">
    <property type="entry name" value="UPF0250 PROTEIN YBED"/>
    <property type="match status" value="1"/>
</dbReference>
<protein>
    <recommendedName>
        <fullName evidence="2">UPF0250 protein EDC57_0583</fullName>
    </recommendedName>
</protein>
<dbReference type="Pfam" id="PF04359">
    <property type="entry name" value="DUF493"/>
    <property type="match status" value="1"/>
</dbReference>
<dbReference type="RefSeq" id="WP_211331861.1">
    <property type="nucleotide sequence ID" value="NZ_RJVI01000001.1"/>
</dbReference>
<dbReference type="InterPro" id="IPR007454">
    <property type="entry name" value="UPF0250_YbeD-like"/>
</dbReference>
<dbReference type="PANTHER" id="PTHR38036">
    <property type="entry name" value="UPF0250 PROTEIN YBED"/>
    <property type="match status" value="1"/>
</dbReference>
<dbReference type="InterPro" id="IPR027471">
    <property type="entry name" value="YbeD-like_sf"/>
</dbReference>
<sequence>MRSDQDSPLQFPCEFPVKVIGAAGGDFLEHVLAICREIVGEIPPEAVSTRTSQEGRYLAVTVRVEARSRLQLDSLYQALHASERVLMLL</sequence>
<evidence type="ECO:0000256" key="1">
    <source>
        <dbReference type="ARBA" id="ARBA00008460"/>
    </source>
</evidence>
<evidence type="ECO:0000313" key="4">
    <source>
        <dbReference type="Proteomes" id="UP000276634"/>
    </source>
</evidence>
<evidence type="ECO:0000313" key="3">
    <source>
        <dbReference type="EMBL" id="ROR34682.1"/>
    </source>
</evidence>
<dbReference type="HAMAP" id="MF_00659">
    <property type="entry name" value="UPF0250"/>
    <property type="match status" value="1"/>
</dbReference>
<organism evidence="3 4">
    <name type="scientific">Inmirania thermothiophila</name>
    <dbReference type="NCBI Taxonomy" id="1750597"/>
    <lineage>
        <taxon>Bacteria</taxon>
        <taxon>Pseudomonadati</taxon>
        <taxon>Pseudomonadota</taxon>
        <taxon>Gammaproteobacteria</taxon>
        <taxon>Chromatiales</taxon>
        <taxon>Ectothiorhodospiraceae</taxon>
        <taxon>Inmirania</taxon>
    </lineage>
</organism>
<proteinExistence type="inferred from homology"/>
<name>A0A3N1YAM5_9GAMM</name>
<dbReference type="SUPFAM" id="SSF117991">
    <property type="entry name" value="YbeD/HP0495-like"/>
    <property type="match status" value="1"/>
</dbReference>
<evidence type="ECO:0000256" key="2">
    <source>
        <dbReference type="HAMAP-Rule" id="MF_00659"/>
    </source>
</evidence>